<evidence type="ECO:0000313" key="2">
    <source>
        <dbReference type="EMBL" id="PVW14624.1"/>
    </source>
</evidence>
<comment type="caution">
    <text evidence="2">The sequence shown here is derived from an EMBL/GenBank/DDBJ whole genome shotgun (WGS) entry which is preliminary data.</text>
</comment>
<name>A0A2U0I0J7_9FLAO</name>
<dbReference type="Proteomes" id="UP000245962">
    <property type="component" value="Unassembled WGS sequence"/>
</dbReference>
<keyword evidence="3" id="KW-1185">Reference proteome</keyword>
<organism evidence="2 3">
    <name type="scientific">Marixanthomonas spongiae</name>
    <dbReference type="NCBI Taxonomy" id="2174845"/>
    <lineage>
        <taxon>Bacteria</taxon>
        <taxon>Pseudomonadati</taxon>
        <taxon>Bacteroidota</taxon>
        <taxon>Flavobacteriia</taxon>
        <taxon>Flavobacteriales</taxon>
        <taxon>Flavobacteriaceae</taxon>
        <taxon>Marixanthomonas</taxon>
    </lineage>
</organism>
<dbReference type="EMBL" id="QEHR01000005">
    <property type="protein sequence ID" value="PVW14624.1"/>
    <property type="molecule type" value="Genomic_DNA"/>
</dbReference>
<gene>
    <name evidence="2" type="ORF">DDV96_08845</name>
</gene>
<accession>A0A2U0I0J7</accession>
<proteinExistence type="predicted"/>
<feature type="region of interest" description="Disordered" evidence="1">
    <location>
        <begin position="483"/>
        <end position="507"/>
    </location>
</feature>
<evidence type="ECO:0000313" key="3">
    <source>
        <dbReference type="Proteomes" id="UP000245962"/>
    </source>
</evidence>
<reference evidence="2 3" key="1">
    <citation type="submission" date="2018-04" db="EMBL/GenBank/DDBJ databases">
        <title>Marixanthomonas spongiae HN-E44 sp. nov., isolated from a marine sponge.</title>
        <authorList>
            <person name="Luo L."/>
            <person name="Zhuang L."/>
        </authorList>
    </citation>
    <scope>NUCLEOTIDE SEQUENCE [LARGE SCALE GENOMIC DNA]</scope>
    <source>
        <strain evidence="2 3">HN-E44</strain>
    </source>
</reference>
<sequence>MAGTTPDCIKYIIMEPNQRFTILTFPQFFDGENLHLNIVVLPRDQNPLAPAIVGTPPIPNSDTAFADAAFEFTAKIQSGFTINPLPLPQAGQGIPLSVSQPENARDIFEALAQHFNIDDVGMDNATNTLENLPADRKPEAPRTQENSVKKYIPKTFFEVSGMQSIDNPNAVTDDSYHCAIKDGKFNPNFQQSTDAVSWGKVFAYLLRQPLLAREAGMIFTTQVPIDENTFPDGGYLYIDTTENSSYFDQKDADPTFIKHYAARIPALVPGEARQVFAAVQFPVLQTHSGNYDRLFIEAADYDDGFTKIIHTFQPRNRDMIVEESDGNYPVKDVGIQFAFDDVQILERYMRQLMIDTSVGPADRLDAPVGVFGYVLDVRQTAEPENEWESLNLVSSNQPLVLFRQPGNTDNPIVIGDFEGELPFQVYPIQIDGRSGLNYWLPMYYGGWNGHNIVLPDPDAAAIYQNTSEGLEADEEIPVLDENGDPTYDDDGNPITTGTGVSEGGADNQLNQLYSPGPLETLLRYGLNYEFRARMMDISGGAPSIETNPIQETASNTTTTRLKRFISPNQPIVAELQPTGNDDDTIANTDTVSEISELNLKRPKLGYPAVVFTGKYQNPIQRLIDQSTLSTTIEDDLSVNAEHRTGLGIADPDVDRVEVIVEIQSLKLDKLDSVSGQEDYVHLYTTYRSFPTINTDDDYDANLNIPIEYVDVSVLHTGDEVDITNDFNLTSAIDDLSQIVLPTGRTVRLTLRAVCEEKENPELYFGVINNGNKQMDNRYGETLQVTTYKIPEEENNLFQEIAGVPSLQGIFMQPDLETSFDGKFTSFLFGKEANVQPDNIQRLAAELNIENNKLTLTAPKGERIVFGCSSRIRHTLSPDHSSLTIASKGDLANHWLCCISLSLERDWMWDALKTRSFVIKRTKKYTRDDEAESTEALIGDIEIMRTAPFDALDTPNRNATRIIFIDAVEPTKEKPDSVSQPDFPDTIALSYTIEAQYKADSHTASQKLEVLLPITTPPAQVPKVASAGYALSPYERDETYSSTVKRQRYLWIEFEEPIADPQDTYFARVLNVAPDQLLSNNAPNLLKAPKEPQLPISPEFIRIITEDSSNDLAGLNAMQPMKKSTTSDRHYLLPIPAGMHANADELFGFFTYEFRIGHYQNPDTNEPVWTTAQGRYGRRLRATGIQHPAPTLLCSTNRDEKKLWVTAPYAVAVHESKNVTANPPRTQLWALLYAQVKQADNLDYRNILLDDKQLDWRIEVTPEKEELELFDSYTSNEIELLNNIAFSQFSTKVSYTEFEQVLKLKSFSKSNKDATKYGTTVWTNGEVNQLLRIMGLPADSALSVVVVEVLPHINTIWQHVSQLQNPEVKREAENLVGIHDRSRFSNFTTAQSTAQASFKTKSPVDEDLGNKRIYRTSNLEPVPEVCCSEC</sequence>
<evidence type="ECO:0000256" key="1">
    <source>
        <dbReference type="SAM" id="MobiDB-lite"/>
    </source>
</evidence>
<protein>
    <submittedName>
        <fullName evidence="2">Uncharacterized protein</fullName>
    </submittedName>
</protein>